<dbReference type="GeneID" id="54418484"/>
<feature type="region of interest" description="Disordered" evidence="1">
    <location>
        <begin position="1"/>
        <end position="183"/>
    </location>
</feature>
<reference evidence="4" key="3">
    <citation type="submission" date="2025-04" db="UniProtKB">
        <authorList>
            <consortium name="RefSeq"/>
        </authorList>
    </citation>
    <scope>IDENTIFICATION</scope>
    <source>
        <strain evidence="4">CBS 781.70</strain>
    </source>
</reference>
<feature type="compositionally biased region" description="Polar residues" evidence="1">
    <location>
        <begin position="15"/>
        <end position="27"/>
    </location>
</feature>
<feature type="compositionally biased region" description="Basic residues" evidence="1">
    <location>
        <begin position="112"/>
        <end position="131"/>
    </location>
</feature>
<dbReference type="EMBL" id="ML975150">
    <property type="protein sequence ID" value="KAF1816654.1"/>
    <property type="molecule type" value="Genomic_DNA"/>
</dbReference>
<evidence type="ECO:0000313" key="3">
    <source>
        <dbReference type="Proteomes" id="UP000504638"/>
    </source>
</evidence>
<feature type="compositionally biased region" description="Polar residues" evidence="1">
    <location>
        <begin position="67"/>
        <end position="80"/>
    </location>
</feature>
<evidence type="ECO:0000313" key="2">
    <source>
        <dbReference type="EMBL" id="KAF1816654.1"/>
    </source>
</evidence>
<reference evidence="4" key="2">
    <citation type="submission" date="2020-04" db="EMBL/GenBank/DDBJ databases">
        <authorList>
            <consortium name="NCBI Genome Project"/>
        </authorList>
    </citation>
    <scope>NUCLEOTIDE SEQUENCE</scope>
    <source>
        <strain evidence="4">CBS 781.70</strain>
    </source>
</reference>
<reference evidence="2 4" key="1">
    <citation type="submission" date="2020-01" db="EMBL/GenBank/DDBJ databases">
        <authorList>
            <consortium name="DOE Joint Genome Institute"/>
            <person name="Haridas S."/>
            <person name="Albert R."/>
            <person name="Binder M."/>
            <person name="Bloem J."/>
            <person name="Labutti K."/>
            <person name="Salamov A."/>
            <person name="Andreopoulos B."/>
            <person name="Baker S.E."/>
            <person name="Barry K."/>
            <person name="Bills G."/>
            <person name="Bluhm B.H."/>
            <person name="Cannon C."/>
            <person name="Castanera R."/>
            <person name="Culley D.E."/>
            <person name="Daum C."/>
            <person name="Ezra D."/>
            <person name="Gonzalez J.B."/>
            <person name="Henrissat B."/>
            <person name="Kuo A."/>
            <person name="Liang C."/>
            <person name="Lipzen A."/>
            <person name="Lutzoni F."/>
            <person name="Magnuson J."/>
            <person name="Mondo S."/>
            <person name="Nolan M."/>
            <person name="Ohm R."/>
            <person name="Pangilinan J."/>
            <person name="Park H.-J."/>
            <person name="Ramirez L."/>
            <person name="Alfaro M."/>
            <person name="Sun H."/>
            <person name="Tritt A."/>
            <person name="Yoshinaga Y."/>
            <person name="Zwiers L.-H."/>
            <person name="Turgeon B.G."/>
            <person name="Goodwin S.B."/>
            <person name="Spatafora J.W."/>
            <person name="Crous P.W."/>
            <person name="Grigoriev I.V."/>
        </authorList>
    </citation>
    <scope>NUCLEOTIDE SEQUENCE</scope>
    <source>
        <strain evidence="2 4">CBS 781.70</strain>
    </source>
</reference>
<dbReference type="RefSeq" id="XP_033538285.1">
    <property type="nucleotide sequence ID" value="XM_033677914.1"/>
</dbReference>
<feature type="compositionally biased region" description="Low complexity" evidence="1">
    <location>
        <begin position="44"/>
        <end position="53"/>
    </location>
</feature>
<sequence length="183" mass="20435">MSFEQHPPPRPPVSHQPTSQYYDQNLHPSAAQYRPPTSQPQPIPGQSQSQPIPYSTSLHGSSPYGVSPSQGNSFQTGTSPGPSPAFAPQDPLQRARVGSHSSSHRPGSGFSRHSHQHSYHSHSPGHSHHSRPSYSDERRSSHRHHEHHHNHESSKKNANERPTLGDTILMMWDTLTGSKRRRE</sequence>
<feature type="compositionally biased region" description="Pro residues" evidence="1">
    <location>
        <begin position="1"/>
        <end position="14"/>
    </location>
</feature>
<protein>
    <submittedName>
        <fullName evidence="2 4">Uncharacterized protein</fullName>
    </submittedName>
</protein>
<gene>
    <name evidence="2 4" type="ORF">P152DRAFT_446279</name>
</gene>
<evidence type="ECO:0000256" key="1">
    <source>
        <dbReference type="SAM" id="MobiDB-lite"/>
    </source>
</evidence>
<accession>A0A6G1GF49</accession>
<feature type="compositionally biased region" description="Basic and acidic residues" evidence="1">
    <location>
        <begin position="149"/>
        <end position="159"/>
    </location>
</feature>
<name>A0A6G1GF49_9PEZI</name>
<dbReference type="AlphaFoldDB" id="A0A6G1GF49"/>
<evidence type="ECO:0000313" key="4">
    <source>
        <dbReference type="RefSeq" id="XP_033538285.1"/>
    </source>
</evidence>
<organism evidence="2">
    <name type="scientific">Eremomyces bilateralis CBS 781.70</name>
    <dbReference type="NCBI Taxonomy" id="1392243"/>
    <lineage>
        <taxon>Eukaryota</taxon>
        <taxon>Fungi</taxon>
        <taxon>Dikarya</taxon>
        <taxon>Ascomycota</taxon>
        <taxon>Pezizomycotina</taxon>
        <taxon>Dothideomycetes</taxon>
        <taxon>Dothideomycetes incertae sedis</taxon>
        <taxon>Eremomycetales</taxon>
        <taxon>Eremomycetaceae</taxon>
        <taxon>Eremomyces</taxon>
    </lineage>
</organism>
<dbReference type="Proteomes" id="UP000504638">
    <property type="component" value="Unplaced"/>
</dbReference>
<keyword evidence="3" id="KW-1185">Reference proteome</keyword>
<proteinExistence type="predicted"/>
<feature type="compositionally biased region" description="Low complexity" evidence="1">
    <location>
        <begin position="96"/>
        <end position="111"/>
    </location>
</feature>